<proteinExistence type="predicted"/>
<dbReference type="Proteomes" id="UP001597374">
    <property type="component" value="Unassembled WGS sequence"/>
</dbReference>
<organism evidence="1 2">
    <name type="scientific">Pontibacter ruber</name>
    <dbReference type="NCBI Taxonomy" id="1343895"/>
    <lineage>
        <taxon>Bacteria</taxon>
        <taxon>Pseudomonadati</taxon>
        <taxon>Bacteroidota</taxon>
        <taxon>Cytophagia</taxon>
        <taxon>Cytophagales</taxon>
        <taxon>Hymenobacteraceae</taxon>
        <taxon>Pontibacter</taxon>
    </lineage>
</organism>
<keyword evidence="2" id="KW-1185">Reference proteome</keyword>
<protein>
    <submittedName>
        <fullName evidence="1">Uncharacterized protein</fullName>
    </submittedName>
</protein>
<dbReference type="EMBL" id="JBHUIM010000003">
    <property type="protein sequence ID" value="MFD2248166.1"/>
    <property type="molecule type" value="Genomic_DNA"/>
</dbReference>
<evidence type="ECO:0000313" key="2">
    <source>
        <dbReference type="Proteomes" id="UP001597374"/>
    </source>
</evidence>
<evidence type="ECO:0000313" key="1">
    <source>
        <dbReference type="EMBL" id="MFD2248166.1"/>
    </source>
</evidence>
<reference evidence="2" key="1">
    <citation type="journal article" date="2019" name="Int. J. Syst. Evol. Microbiol.">
        <title>The Global Catalogue of Microorganisms (GCM) 10K type strain sequencing project: providing services to taxonomists for standard genome sequencing and annotation.</title>
        <authorList>
            <consortium name="The Broad Institute Genomics Platform"/>
            <consortium name="The Broad Institute Genome Sequencing Center for Infectious Disease"/>
            <person name="Wu L."/>
            <person name="Ma J."/>
        </authorList>
    </citation>
    <scope>NUCLEOTIDE SEQUENCE [LARGE SCALE GENOMIC DNA]</scope>
    <source>
        <strain evidence="2">CGMCC 4.1782</strain>
    </source>
</reference>
<accession>A0ABW5D0G1</accession>
<sequence length="75" mass="8667">MQTPEKVNRQFVFKFVVLFSLLLSGAMLKTPKQKSPEGEIPPQDLMNPTVQKSHQQMQHFYNFLVNQENTNSTSI</sequence>
<gene>
    <name evidence="1" type="ORF">ACFSKP_18000</name>
</gene>
<comment type="caution">
    <text evidence="1">The sequence shown here is derived from an EMBL/GenBank/DDBJ whole genome shotgun (WGS) entry which is preliminary data.</text>
</comment>
<name>A0ABW5D0G1_9BACT</name>
<dbReference type="RefSeq" id="WP_250431902.1">
    <property type="nucleotide sequence ID" value="NZ_JALPRR010000004.1"/>
</dbReference>